<accession>A0A6A6S794</accession>
<feature type="signal peptide" evidence="2">
    <location>
        <begin position="1"/>
        <end position="21"/>
    </location>
</feature>
<feature type="chain" id="PRO_5025496699" evidence="2">
    <location>
        <begin position="22"/>
        <end position="327"/>
    </location>
</feature>
<gene>
    <name evidence="3" type="ORF">P280DRAFT_394935</name>
</gene>
<name>A0A6A6S794_9PLEO</name>
<evidence type="ECO:0000313" key="4">
    <source>
        <dbReference type="Proteomes" id="UP000799753"/>
    </source>
</evidence>
<protein>
    <submittedName>
        <fullName evidence="3">Uncharacterized protein</fullName>
    </submittedName>
</protein>
<dbReference type="AlphaFoldDB" id="A0A6A6S794"/>
<reference evidence="3" key="1">
    <citation type="journal article" date="2020" name="Stud. Mycol.">
        <title>101 Dothideomycetes genomes: a test case for predicting lifestyles and emergence of pathogens.</title>
        <authorList>
            <person name="Haridas S."/>
            <person name="Albert R."/>
            <person name="Binder M."/>
            <person name="Bloem J."/>
            <person name="Labutti K."/>
            <person name="Salamov A."/>
            <person name="Andreopoulos B."/>
            <person name="Baker S."/>
            <person name="Barry K."/>
            <person name="Bills G."/>
            <person name="Bluhm B."/>
            <person name="Cannon C."/>
            <person name="Castanera R."/>
            <person name="Culley D."/>
            <person name="Daum C."/>
            <person name="Ezra D."/>
            <person name="Gonzalez J."/>
            <person name="Henrissat B."/>
            <person name="Kuo A."/>
            <person name="Liang C."/>
            <person name="Lipzen A."/>
            <person name="Lutzoni F."/>
            <person name="Magnuson J."/>
            <person name="Mondo S."/>
            <person name="Nolan M."/>
            <person name="Ohm R."/>
            <person name="Pangilinan J."/>
            <person name="Park H.-J."/>
            <person name="Ramirez L."/>
            <person name="Alfaro M."/>
            <person name="Sun H."/>
            <person name="Tritt A."/>
            <person name="Yoshinaga Y."/>
            <person name="Zwiers L.-H."/>
            <person name="Turgeon B."/>
            <person name="Goodwin S."/>
            <person name="Spatafora J."/>
            <person name="Crous P."/>
            <person name="Grigoriev I."/>
        </authorList>
    </citation>
    <scope>NUCLEOTIDE SEQUENCE</scope>
    <source>
        <strain evidence="3">CBS 473.64</strain>
    </source>
</reference>
<dbReference type="EMBL" id="MU006780">
    <property type="protein sequence ID" value="KAF2643619.1"/>
    <property type="molecule type" value="Genomic_DNA"/>
</dbReference>
<dbReference type="Proteomes" id="UP000799753">
    <property type="component" value="Unassembled WGS sequence"/>
</dbReference>
<organism evidence="3 4">
    <name type="scientific">Massarina eburnea CBS 473.64</name>
    <dbReference type="NCBI Taxonomy" id="1395130"/>
    <lineage>
        <taxon>Eukaryota</taxon>
        <taxon>Fungi</taxon>
        <taxon>Dikarya</taxon>
        <taxon>Ascomycota</taxon>
        <taxon>Pezizomycotina</taxon>
        <taxon>Dothideomycetes</taxon>
        <taxon>Pleosporomycetidae</taxon>
        <taxon>Pleosporales</taxon>
        <taxon>Massarineae</taxon>
        <taxon>Massarinaceae</taxon>
        <taxon>Massarina</taxon>
    </lineage>
</organism>
<keyword evidence="2" id="KW-0732">Signal</keyword>
<sequence>MGSRSRSLLLLALSLTGCVAADKKAFITSQAEVNTECKTCPRSLCPNVVAYAQEGDLFNVTCWTRGTKIMGDDLWLKSDAGCYVTQYDVFEYEGDYSEDLAYCGKASEEQHLTTEDATLRYKTECRICPEISCDIIAYLPEETDITLTCWTDEGQIVIDDPYHLKTTNNCYVAEIGLYQKPDKTYLDNCGPIPLLEIEKHWNENGTSEVNKRDPHASPNPVPSTLGTQYLINVTVGEDVANCRSCPDEKCGIQERYTFNEEVWLQCLATGTNGTWWSETIDFCYVKNSDFWESPEGDYYRNPLCEYFEIPGDDVKSKERAPVTLDYE</sequence>
<evidence type="ECO:0000313" key="3">
    <source>
        <dbReference type="EMBL" id="KAF2643619.1"/>
    </source>
</evidence>
<feature type="region of interest" description="Disordered" evidence="1">
    <location>
        <begin position="205"/>
        <end position="224"/>
    </location>
</feature>
<keyword evidence="4" id="KW-1185">Reference proteome</keyword>
<proteinExistence type="predicted"/>
<evidence type="ECO:0000256" key="1">
    <source>
        <dbReference type="SAM" id="MobiDB-lite"/>
    </source>
</evidence>
<dbReference type="OrthoDB" id="5358886at2759"/>
<dbReference type="PROSITE" id="PS51257">
    <property type="entry name" value="PROKAR_LIPOPROTEIN"/>
    <property type="match status" value="1"/>
</dbReference>
<evidence type="ECO:0000256" key="2">
    <source>
        <dbReference type="SAM" id="SignalP"/>
    </source>
</evidence>